<reference evidence="2" key="1">
    <citation type="submission" date="2018-04" db="EMBL/GenBank/DDBJ databases">
        <authorList>
            <person name="Liu S."/>
            <person name="Wang Z."/>
            <person name="Li J."/>
        </authorList>
    </citation>
    <scope>NUCLEOTIDE SEQUENCE [LARGE SCALE GENOMIC DNA]</scope>
    <source>
        <strain evidence="2">622</strain>
    </source>
</reference>
<proteinExistence type="predicted"/>
<accession>A0A2U1TI20</accession>
<dbReference type="Proteomes" id="UP000244962">
    <property type="component" value="Unassembled WGS sequence"/>
</dbReference>
<protein>
    <recommendedName>
        <fullName evidence="3">DUF4304 domain-containing protein</fullName>
    </recommendedName>
</protein>
<gene>
    <name evidence="1" type="ORF">DF223_03910</name>
</gene>
<dbReference type="EMBL" id="QEFB01000001">
    <property type="protein sequence ID" value="PWC08480.1"/>
    <property type="molecule type" value="Genomic_DNA"/>
</dbReference>
<keyword evidence="2" id="KW-1185">Reference proteome</keyword>
<evidence type="ECO:0000313" key="2">
    <source>
        <dbReference type="Proteomes" id="UP000244962"/>
    </source>
</evidence>
<organism evidence="1 2">
    <name type="scientific">Mycetocola zhujimingii</name>
    <dbReference type="NCBI Taxonomy" id="2079792"/>
    <lineage>
        <taxon>Bacteria</taxon>
        <taxon>Bacillati</taxon>
        <taxon>Actinomycetota</taxon>
        <taxon>Actinomycetes</taxon>
        <taxon>Micrococcales</taxon>
        <taxon>Microbacteriaceae</taxon>
        <taxon>Mycetocola</taxon>
    </lineage>
</organism>
<dbReference type="AlphaFoldDB" id="A0A2U1TI20"/>
<name>A0A2U1TI20_9MICO</name>
<evidence type="ECO:0000313" key="1">
    <source>
        <dbReference type="EMBL" id="PWC08480.1"/>
    </source>
</evidence>
<evidence type="ECO:0008006" key="3">
    <source>
        <dbReference type="Google" id="ProtNLM"/>
    </source>
</evidence>
<comment type="caution">
    <text evidence="1">The sequence shown here is derived from an EMBL/GenBank/DDBJ whole genome shotgun (WGS) entry which is preliminary data.</text>
</comment>
<sequence length="207" mass="23608">MPMTAKKELDAAWGERIKEYGFRKYRGRDALPIGEDWFGWLGLNTGTRNNAGAVDVLPIVGVHWKPLAQAYQELNPQLPKSMSPTVSQPLYKLVEGPRNRTEWRVREGSGEPFQLDQLLDATVHWGIPFMESLCHPEVVADLLRPPSKFNPNPAVPWKTYPLALVLTGRRSEALDFVREHALEVVDKPDMASKTYLEYADRFSERYS</sequence>